<feature type="compositionally biased region" description="Polar residues" evidence="1">
    <location>
        <begin position="56"/>
        <end position="72"/>
    </location>
</feature>
<dbReference type="AGR" id="RGD:1561157"/>
<proteinExistence type="predicted"/>
<dbReference type="GeneID" id="360487"/>
<dbReference type="EMBL" id="CH473948">
    <property type="protein sequence ID" value="EDM03774.1"/>
    <property type="molecule type" value="Genomic_DNA"/>
</dbReference>
<evidence type="ECO:0000313" key="3">
    <source>
        <dbReference type="RGD" id="1561157"/>
    </source>
</evidence>
<organism evidence="2">
    <name type="scientific">Rattus norvegicus</name>
    <name type="common">Rat</name>
    <dbReference type="NCBI Taxonomy" id="10116"/>
    <lineage>
        <taxon>Eukaryota</taxon>
        <taxon>Metazoa</taxon>
        <taxon>Chordata</taxon>
        <taxon>Craniata</taxon>
        <taxon>Vertebrata</taxon>
        <taxon>Euteleostomi</taxon>
        <taxon>Mammalia</taxon>
        <taxon>Eutheria</taxon>
        <taxon>Euarchontoglires</taxon>
        <taxon>Glires</taxon>
        <taxon>Rodentia</taxon>
        <taxon>Myomorpha</taxon>
        <taxon>Muroidea</taxon>
        <taxon>Muridae</taxon>
        <taxon>Murinae</taxon>
        <taxon>Rattus</taxon>
    </lineage>
</organism>
<dbReference type="RefSeq" id="NP_001128041.1">
    <property type="nucleotide sequence ID" value="NM_001134569.1"/>
</dbReference>
<dbReference type="RGD" id="1561157">
    <property type="gene designation" value="9530082P21Rikl"/>
</dbReference>
<evidence type="ECO:0000313" key="2">
    <source>
        <dbReference type="EMBL" id="EDM03774.1"/>
    </source>
</evidence>
<name>A6HCL9_RAT</name>
<sequence length="135" mass="14554">MAKQKGPVRSLAIRLDLVVATVTDLTGYRVWGPLGRRLRAWRSNSGCRGTNHDLVSESTGLEQKGRNSTRPNLPSCFPRPLTLFPLSSGKLWHQLGAANALGGSSCCWSPSPSGPLGIGLLFSQRGLEVQMETLP</sequence>
<dbReference type="CTD" id="360487"/>
<dbReference type="KEGG" id="rno:360487"/>
<feature type="region of interest" description="Disordered" evidence="1">
    <location>
        <begin position="52"/>
        <end position="72"/>
    </location>
</feature>
<accession>A6HCL9</accession>
<reference evidence="2" key="2">
    <citation type="submission" date="2005-07" db="EMBL/GenBank/DDBJ databases">
        <authorList>
            <person name="Mural R.J."/>
            <person name="Li P.W."/>
            <person name="Adams M.D."/>
            <person name="Amanatides P.G."/>
            <person name="Baden-Tillson H."/>
            <person name="Barnstead M."/>
            <person name="Chin S.H."/>
            <person name="Dew I."/>
            <person name="Evans C.A."/>
            <person name="Ferriera S."/>
            <person name="Flanigan M."/>
            <person name="Fosler C."/>
            <person name="Glodek A."/>
            <person name="Gu Z."/>
            <person name="Holt R.A."/>
            <person name="Jennings D."/>
            <person name="Kraft C.L."/>
            <person name="Lu F."/>
            <person name="Nguyen T."/>
            <person name="Nusskern D.R."/>
            <person name="Pfannkoch C.M."/>
            <person name="Sitter C."/>
            <person name="Sutton G.G."/>
            <person name="Venter J.C."/>
            <person name="Wang Z."/>
            <person name="Woodage T."/>
            <person name="Zheng X.H."/>
            <person name="Zhong F."/>
        </authorList>
    </citation>
    <scope>NUCLEOTIDE SEQUENCE</scope>
    <source>
        <strain evidence="2">BN</strain>
    </source>
</reference>
<dbReference type="Proteomes" id="UP000234681">
    <property type="component" value="Chromosome 10"/>
</dbReference>
<protein>
    <submittedName>
        <fullName evidence="2">RGD1561157 (Predicted), isoform CRA_a</fullName>
    </submittedName>
</protein>
<evidence type="ECO:0000256" key="1">
    <source>
        <dbReference type="SAM" id="MobiDB-lite"/>
    </source>
</evidence>
<reference evidence="2" key="1">
    <citation type="journal article" date="2005" name="Genome Res.">
        <title>Gene and alternative splicing annotation with AIR.</title>
        <authorList>
            <person name="Florea L."/>
            <person name="Di Francesco V."/>
            <person name="Miller J."/>
            <person name="Turner R."/>
            <person name="Yao A."/>
            <person name="Harris M."/>
            <person name="Walenz B."/>
            <person name="Mobarry C."/>
            <person name="Merkulov G.V."/>
            <person name="Charlab R."/>
            <person name="Dew I."/>
            <person name="Deng Z."/>
            <person name="Istrail S."/>
            <person name="Li P."/>
            <person name="Sutton G."/>
        </authorList>
    </citation>
    <scope>NUCLEOTIDE SEQUENCE</scope>
    <source>
        <strain evidence="2">BN</strain>
    </source>
</reference>
<dbReference type="AlphaFoldDB" id="A6HCL9"/>
<gene>
    <name evidence="3" type="primary">9530082P21Rikl</name>
    <name evidence="3" type="synonym">RGD1561157</name>
    <name evidence="2" type="synonym">RGD1561157_predicted</name>
    <name evidence="2" type="ORF">rCG_35259</name>
</gene>